<reference evidence="1 2" key="1">
    <citation type="submission" date="2024-04" db="EMBL/GenBank/DDBJ databases">
        <title>Tritrichomonas musculus Genome.</title>
        <authorList>
            <person name="Alves-Ferreira E."/>
            <person name="Grigg M."/>
            <person name="Lorenzi H."/>
            <person name="Galac M."/>
        </authorList>
    </citation>
    <scope>NUCLEOTIDE SEQUENCE [LARGE SCALE GENOMIC DNA]</scope>
    <source>
        <strain evidence="1 2">EAF2021</strain>
    </source>
</reference>
<organism evidence="1 2">
    <name type="scientific">Tritrichomonas musculus</name>
    <dbReference type="NCBI Taxonomy" id="1915356"/>
    <lineage>
        <taxon>Eukaryota</taxon>
        <taxon>Metamonada</taxon>
        <taxon>Parabasalia</taxon>
        <taxon>Tritrichomonadida</taxon>
        <taxon>Tritrichomonadidae</taxon>
        <taxon>Tritrichomonas</taxon>
    </lineage>
</organism>
<sequence>MFDNLIESINAQLPLTDESKELIKAVAKTPNLSYPGIDQKTQSSNTDKNRLPTQELDKASLLRLIRTSFLCSPDNKNYAECKLIKDSIIQQNHLQKILSQLSDFQFIVGVETLIALQAHNSEAVLSDESYQTELVKTANSAPKHLRPLYGFALLQLLGFRQLYKNPTNRVKKLPKIAQEALTRKIYSPILFASFLDAQESENTLKILKQFDVFAIILNKWIEPMTKILLEEVKRICIKELFYLISRFLRLYYSKSILSQSIQTFSSRILPLMSRIVLHYPKLFNKFLDDCNIFANKNLTENRFPSVLHFLSCSCNSKQNALTVLKKLTNSQNRSEPLMKQFFDCLKEAHDELVVENVSSSSKSALFLLKSLFKYLSNNLKEKLVMMFNGSEIDTPAESLSSFLWDFMDNSELAPSAAKCLFHLSSLYPDSVSRYFDNPSTFISIEGMMEKNAKIAKSFVKIARNMVSFTFCRSNDKSKEIPKFAKFLVSDYFTSSIFKKFERRSKRWSTLTSILELALDIVYCDLDFCEELPNNENFVRGLISIVHQTASILSEPPTVIIESDSVRIDSDNLRYIIQFDSIAMTLMIRLITCNLMNLNSKLSFMCTSFFSDNFSDASSLFTTFVSFLQLTHPLSPQLRVHAVKMLDLMCEIASRIPGTNVDSFYPHESQRVLKGLISTNLFKSNCIDQVITQIDFIAHTLSSQLPFAYSFVHHLGSSFVFAATSYLEDIAKKFPDWLLSLSRLLSMMFQKLSLGSEVIMQITSKQAFWSSLWNIIKLDLPSNDNNQDTCNLIAAKSELLNVAILNNQPIQKEVIDILFNQIQTILPKKFEPIFIDFKIDMKRFIMVELHRIYGKDFYLDTELLRRYLVDKENIVAKAKSLNESWSIIHACTQLLSTIVNLLRTTSNESLIPPVKDSLKLLINVLRNDIYYDSSTEVFFNFVDVCLSNIDSPINNISSNLLRGITYYLNKRPLESTFSIIARFLAPSEIEESEELIQMLDPCIKFSLENYATCSSSALKCASEIALKLSDNDNWIVKSPISVNCFFTLLPTPLGCSVVDFMTLVLMNNANASTLESSGFFEKFMTIGICESDSKSPIWPHIFEMMSAIPNVSQVPYWFVTTHISKIAYFFNPLTTTISSSELLLKSDNLMLYKTQLSIMKLLAKIAPNLLNFANAEDPVQYRMLLEIVSEKLRKSLLFLKESSQLNVSKGGNNLYDVDSYNEKTCNLLILHYCLLFFNCLFEFPKGDPPIILISSASSNPILDLMDKVADTLKEILANDAGIFNDVCIEAFEYALRIYTAKMFVSATLENGRKQIMETKNSLLRSIESVRKSIKDFNIKAQESFELLDAVNDFITNTI</sequence>
<name>A0ABR2JS61_9EUKA</name>
<evidence type="ECO:0000313" key="1">
    <source>
        <dbReference type="EMBL" id="KAK8881620.1"/>
    </source>
</evidence>
<evidence type="ECO:0000313" key="2">
    <source>
        <dbReference type="Proteomes" id="UP001470230"/>
    </source>
</evidence>
<dbReference type="Proteomes" id="UP001470230">
    <property type="component" value="Unassembled WGS sequence"/>
</dbReference>
<proteinExistence type="predicted"/>
<comment type="caution">
    <text evidence="1">The sequence shown here is derived from an EMBL/GenBank/DDBJ whole genome shotgun (WGS) entry which is preliminary data.</text>
</comment>
<protein>
    <submittedName>
        <fullName evidence="1">Uncharacterized protein</fullName>
    </submittedName>
</protein>
<keyword evidence="2" id="KW-1185">Reference proteome</keyword>
<accession>A0ABR2JS61</accession>
<dbReference type="EMBL" id="JAPFFF010000010">
    <property type="protein sequence ID" value="KAK8881620.1"/>
    <property type="molecule type" value="Genomic_DNA"/>
</dbReference>
<gene>
    <name evidence="1" type="ORF">M9Y10_004364</name>
</gene>